<dbReference type="Proteomes" id="UP001156666">
    <property type="component" value="Unassembled WGS sequence"/>
</dbReference>
<reference evidence="2" key="2">
    <citation type="submission" date="2023-01" db="EMBL/GenBank/DDBJ databases">
        <title>Draft genome sequence of Portibacter lacus strain NBRC 108769.</title>
        <authorList>
            <person name="Sun Q."/>
            <person name="Mori K."/>
        </authorList>
    </citation>
    <scope>NUCLEOTIDE SEQUENCE</scope>
    <source>
        <strain evidence="2">NBRC 108769</strain>
    </source>
</reference>
<sequence length="507" mass="58389">MMKKIVSILLNIKGDFQNLFIFNEYEELTGKSKSGIITLSVILGITFLALGYAIGGINYLKEKMDDPFTNWVNLEIKQSYRDKVTNVQLEMERDSMKSKFMLNNIGQYNIEFLPFVNYMNGEEYNIRLRTLDLEDNLLGEILSSSKGNVVSGYSYNGDGPIDIEQCGIIIKESSLRSLGYEDVESVRRIPIKVENFVVYPEITAVVKELPNLVDFVITPHFYTLLIESFETTNFINISSSNKIEVISPETDKKKLEDDVRKSLKNFSVASTDTREIELVDGEISTIVTLYFNDYFRYSVKDTIVSELKQNSSYVYNRFSPWECNVGTLYNIDDPYYLSFNFDQLDKVRDFKNHMWDRYEVEISMDQVEQKENFALVSNLTNFISLILFGFSILSIVFYVNSLLRTHLEKIKMNLGTLKAFGLNNNFLISSYLKIILTFIGISIAIAYVICGIWDLLESRLFSTSYFDVFNYKILIAIIVIIITALITSQRTISKTLLKTPGDLIYNR</sequence>
<keyword evidence="1" id="KW-0812">Transmembrane</keyword>
<dbReference type="RefSeq" id="WP_235291146.1">
    <property type="nucleotide sequence ID" value="NZ_BSOH01000007.1"/>
</dbReference>
<dbReference type="EMBL" id="BSOH01000007">
    <property type="protein sequence ID" value="GLR16663.1"/>
    <property type="molecule type" value="Genomic_DNA"/>
</dbReference>
<keyword evidence="1" id="KW-1133">Transmembrane helix</keyword>
<keyword evidence="3" id="KW-1185">Reference proteome</keyword>
<feature type="transmembrane region" description="Helical" evidence="1">
    <location>
        <begin position="468"/>
        <end position="488"/>
    </location>
</feature>
<keyword evidence="1" id="KW-0472">Membrane</keyword>
<gene>
    <name evidence="2" type="ORF">GCM10007940_12780</name>
</gene>
<evidence type="ECO:0000313" key="2">
    <source>
        <dbReference type="EMBL" id="GLR16663.1"/>
    </source>
</evidence>
<name>A0AA37WDB1_9BACT</name>
<proteinExistence type="predicted"/>
<reference evidence="2" key="1">
    <citation type="journal article" date="2014" name="Int. J. Syst. Evol. Microbiol.">
        <title>Complete genome sequence of Corynebacterium casei LMG S-19264T (=DSM 44701T), isolated from a smear-ripened cheese.</title>
        <authorList>
            <consortium name="US DOE Joint Genome Institute (JGI-PGF)"/>
            <person name="Walter F."/>
            <person name="Albersmeier A."/>
            <person name="Kalinowski J."/>
            <person name="Ruckert C."/>
        </authorList>
    </citation>
    <scope>NUCLEOTIDE SEQUENCE</scope>
    <source>
        <strain evidence="2">NBRC 108769</strain>
    </source>
</reference>
<evidence type="ECO:0000313" key="3">
    <source>
        <dbReference type="Proteomes" id="UP001156666"/>
    </source>
</evidence>
<organism evidence="2 3">
    <name type="scientific">Portibacter lacus</name>
    <dbReference type="NCBI Taxonomy" id="1099794"/>
    <lineage>
        <taxon>Bacteria</taxon>
        <taxon>Pseudomonadati</taxon>
        <taxon>Bacteroidota</taxon>
        <taxon>Saprospiria</taxon>
        <taxon>Saprospirales</taxon>
        <taxon>Haliscomenobacteraceae</taxon>
        <taxon>Portibacter</taxon>
    </lineage>
</organism>
<accession>A0AA37WDB1</accession>
<feature type="transmembrane region" description="Helical" evidence="1">
    <location>
        <begin position="36"/>
        <end position="60"/>
    </location>
</feature>
<evidence type="ECO:0000256" key="1">
    <source>
        <dbReference type="SAM" id="Phobius"/>
    </source>
</evidence>
<feature type="transmembrane region" description="Helical" evidence="1">
    <location>
        <begin position="382"/>
        <end position="403"/>
    </location>
</feature>
<dbReference type="AlphaFoldDB" id="A0AA37WDB1"/>
<comment type="caution">
    <text evidence="2">The sequence shown here is derived from an EMBL/GenBank/DDBJ whole genome shotgun (WGS) entry which is preliminary data.</text>
</comment>
<feature type="transmembrane region" description="Helical" evidence="1">
    <location>
        <begin position="434"/>
        <end position="456"/>
    </location>
</feature>
<protein>
    <submittedName>
        <fullName evidence="2">Uncharacterized protein</fullName>
    </submittedName>
</protein>